<proteinExistence type="predicted"/>
<accession>A0A1E5UJM4</accession>
<keyword evidence="2" id="KW-1185">Reference proteome</keyword>
<reference evidence="1 2" key="1">
    <citation type="submission" date="2016-09" db="EMBL/GenBank/DDBJ databases">
        <title>The draft genome of Dichanthelium oligosanthes: A C3 panicoid grass species.</title>
        <authorList>
            <person name="Studer A.J."/>
            <person name="Schnable J.C."/>
            <person name="Brutnell T.P."/>
        </authorList>
    </citation>
    <scope>NUCLEOTIDE SEQUENCE [LARGE SCALE GENOMIC DNA]</scope>
    <source>
        <strain evidence="2">cv. Kellogg 1175</strain>
        <tissue evidence="1">Leaf</tissue>
    </source>
</reference>
<gene>
    <name evidence="1" type="ORF">BAE44_0025896</name>
</gene>
<dbReference type="PANTHER" id="PTHR34591">
    <property type="entry name" value="OS03G0653100 PROTEIN-RELATED"/>
    <property type="match status" value="1"/>
</dbReference>
<name>A0A1E5UJM4_9POAL</name>
<dbReference type="EMBL" id="LWDX02074809">
    <property type="protein sequence ID" value="OEL13086.1"/>
    <property type="molecule type" value="Genomic_DNA"/>
</dbReference>
<dbReference type="STRING" id="888268.A0A1E5UJM4"/>
<organism evidence="1 2">
    <name type="scientific">Dichanthelium oligosanthes</name>
    <dbReference type="NCBI Taxonomy" id="888268"/>
    <lineage>
        <taxon>Eukaryota</taxon>
        <taxon>Viridiplantae</taxon>
        <taxon>Streptophyta</taxon>
        <taxon>Embryophyta</taxon>
        <taxon>Tracheophyta</taxon>
        <taxon>Spermatophyta</taxon>
        <taxon>Magnoliopsida</taxon>
        <taxon>Liliopsida</taxon>
        <taxon>Poales</taxon>
        <taxon>Poaceae</taxon>
        <taxon>PACMAD clade</taxon>
        <taxon>Panicoideae</taxon>
        <taxon>Panicodae</taxon>
        <taxon>Paniceae</taxon>
        <taxon>Dichantheliinae</taxon>
        <taxon>Dichanthelium</taxon>
    </lineage>
</organism>
<dbReference type="Proteomes" id="UP000095767">
    <property type="component" value="Unassembled WGS sequence"/>
</dbReference>
<protein>
    <submittedName>
        <fullName evidence="1">Uncharacterized protein</fullName>
    </submittedName>
</protein>
<dbReference type="AlphaFoldDB" id="A0A1E5UJM4"/>
<evidence type="ECO:0000313" key="1">
    <source>
        <dbReference type="EMBL" id="OEL13086.1"/>
    </source>
</evidence>
<dbReference type="PANTHER" id="PTHR34591:SF13">
    <property type="entry name" value="OS03G0669900 PROTEIN"/>
    <property type="match status" value="1"/>
</dbReference>
<comment type="caution">
    <text evidence="1">The sequence shown here is derived from an EMBL/GenBank/DDBJ whole genome shotgun (WGS) entry which is preliminary data.</text>
</comment>
<sequence>MTYLLSRPSAAPTAVSANLHYTFSSDDDGDELYESFEVRDHCNSLILLQDCVVNPEHAAVVHMHGHMHGLLDSPKEVVFLNDSCVRVLAYHLNSSKIQDLGYVYREDKVHHLGNEEPCVEMSFPYTPCWMGDFPQND</sequence>
<evidence type="ECO:0000313" key="2">
    <source>
        <dbReference type="Proteomes" id="UP000095767"/>
    </source>
</evidence>